<dbReference type="PANTHER" id="PTHR13178:SF0">
    <property type="entry name" value="NADH DEHYDROGENASE [UBIQUINONE] 1 BETA SUBCOMPLEX SUBUNIT 5, MITOCHONDRIAL"/>
    <property type="match status" value="1"/>
</dbReference>
<dbReference type="KEGG" id="lgi:LOTGIDRAFT_237068"/>
<dbReference type="STRING" id="225164.V4B266"/>
<dbReference type="Pfam" id="PF09781">
    <property type="entry name" value="NDUF_B5"/>
    <property type="match status" value="1"/>
</dbReference>
<evidence type="ECO:0000256" key="15">
    <source>
        <dbReference type="ARBA" id="ARBA00032395"/>
    </source>
</evidence>
<evidence type="ECO:0000256" key="13">
    <source>
        <dbReference type="ARBA" id="ARBA00023128"/>
    </source>
</evidence>
<evidence type="ECO:0000256" key="6">
    <source>
        <dbReference type="ARBA" id="ARBA00022448"/>
    </source>
</evidence>
<dbReference type="EMBL" id="KB203946">
    <property type="protein sequence ID" value="ESO82349.1"/>
    <property type="molecule type" value="Genomic_DNA"/>
</dbReference>
<comment type="similarity">
    <text evidence="3">Belongs to the complex I NDUFB5 subunit family.</text>
</comment>
<keyword evidence="13" id="KW-0496">Mitochondrion</keyword>
<evidence type="ECO:0000256" key="8">
    <source>
        <dbReference type="ARBA" id="ARBA00022692"/>
    </source>
</evidence>
<dbReference type="GO" id="GO:0005743">
    <property type="term" value="C:mitochondrial inner membrane"/>
    <property type="evidence" value="ECO:0007669"/>
    <property type="project" value="UniProtKB-SubCell"/>
</dbReference>
<evidence type="ECO:0000256" key="17">
    <source>
        <dbReference type="SAM" id="Phobius"/>
    </source>
</evidence>
<keyword evidence="11" id="KW-0249">Electron transport</keyword>
<keyword evidence="12 17" id="KW-1133">Transmembrane helix</keyword>
<gene>
    <name evidence="18" type="ORF">LOTGIDRAFT_237068</name>
</gene>
<feature type="transmembrane region" description="Helical" evidence="17">
    <location>
        <begin position="63"/>
        <end position="85"/>
    </location>
</feature>
<dbReference type="InterPro" id="IPR019173">
    <property type="entry name" value="NADH_UbQ_OxRdtase_B5_su"/>
</dbReference>
<comment type="subunit">
    <text evidence="4">Complex I is composed of 45 different subunits.</text>
</comment>
<evidence type="ECO:0000256" key="12">
    <source>
        <dbReference type="ARBA" id="ARBA00022989"/>
    </source>
</evidence>
<comment type="subcellular location">
    <subcellularLocation>
        <location evidence="2">Mitochondrion inner membrane</location>
        <topology evidence="2">Single-pass membrane protein</topology>
    </subcellularLocation>
</comment>
<organism evidence="18 19">
    <name type="scientific">Lottia gigantea</name>
    <name type="common">Giant owl limpet</name>
    <dbReference type="NCBI Taxonomy" id="225164"/>
    <lineage>
        <taxon>Eukaryota</taxon>
        <taxon>Metazoa</taxon>
        <taxon>Spiralia</taxon>
        <taxon>Lophotrochozoa</taxon>
        <taxon>Mollusca</taxon>
        <taxon>Gastropoda</taxon>
        <taxon>Patellogastropoda</taxon>
        <taxon>Lottioidea</taxon>
        <taxon>Lottiidae</taxon>
        <taxon>Lottia</taxon>
    </lineage>
</organism>
<evidence type="ECO:0000256" key="16">
    <source>
        <dbReference type="ARBA" id="ARBA00032550"/>
    </source>
</evidence>
<dbReference type="OMA" id="IRQWWAK"/>
<comment type="function">
    <text evidence="1">Accessory subunit of the mitochondrial membrane respiratory chain NADH dehydrogenase (Complex I), that is believed not to be involved in catalysis. Complex I functions in the transfer of electrons from NADH to the respiratory chain. The immediate electron acceptor for the enzyme is believed to be ubiquinone.</text>
</comment>
<evidence type="ECO:0000256" key="2">
    <source>
        <dbReference type="ARBA" id="ARBA00004434"/>
    </source>
</evidence>
<evidence type="ECO:0000256" key="3">
    <source>
        <dbReference type="ARBA" id="ARBA00007152"/>
    </source>
</evidence>
<reference evidence="18 19" key="1">
    <citation type="journal article" date="2013" name="Nature">
        <title>Insights into bilaterian evolution from three spiralian genomes.</title>
        <authorList>
            <person name="Simakov O."/>
            <person name="Marletaz F."/>
            <person name="Cho S.J."/>
            <person name="Edsinger-Gonzales E."/>
            <person name="Havlak P."/>
            <person name="Hellsten U."/>
            <person name="Kuo D.H."/>
            <person name="Larsson T."/>
            <person name="Lv J."/>
            <person name="Arendt D."/>
            <person name="Savage R."/>
            <person name="Osoegawa K."/>
            <person name="de Jong P."/>
            <person name="Grimwood J."/>
            <person name="Chapman J.A."/>
            <person name="Shapiro H."/>
            <person name="Aerts A."/>
            <person name="Otillar R.P."/>
            <person name="Terry A.Y."/>
            <person name="Boore J.L."/>
            <person name="Grigoriev I.V."/>
            <person name="Lindberg D.R."/>
            <person name="Seaver E.C."/>
            <person name="Weisblat D.A."/>
            <person name="Putnam N.H."/>
            <person name="Rokhsar D.S."/>
        </authorList>
    </citation>
    <scope>NUCLEOTIDE SEQUENCE [LARGE SCALE GENOMIC DNA]</scope>
</reference>
<evidence type="ECO:0000256" key="5">
    <source>
        <dbReference type="ARBA" id="ARBA00015175"/>
    </source>
</evidence>
<evidence type="ECO:0000256" key="9">
    <source>
        <dbReference type="ARBA" id="ARBA00022792"/>
    </source>
</evidence>
<evidence type="ECO:0000313" key="18">
    <source>
        <dbReference type="EMBL" id="ESO82349.1"/>
    </source>
</evidence>
<dbReference type="RefSeq" id="XP_009067009.1">
    <property type="nucleotide sequence ID" value="XM_009068761.1"/>
</dbReference>
<evidence type="ECO:0000256" key="11">
    <source>
        <dbReference type="ARBA" id="ARBA00022982"/>
    </source>
</evidence>
<dbReference type="CTD" id="20250333"/>
<keyword evidence="7" id="KW-0679">Respiratory chain</keyword>
<evidence type="ECO:0000256" key="1">
    <source>
        <dbReference type="ARBA" id="ARBA00003195"/>
    </source>
</evidence>
<keyword evidence="19" id="KW-1185">Reference proteome</keyword>
<keyword evidence="10" id="KW-0809">Transit peptide</keyword>
<protein>
    <recommendedName>
        <fullName evidence="5">NADH dehydrogenase [ubiquinone] 1 beta subcomplex subunit 5, mitochondrial</fullName>
    </recommendedName>
    <alternativeName>
        <fullName evidence="16">Complex I-SGDH</fullName>
    </alternativeName>
    <alternativeName>
        <fullName evidence="15">NADH-ubiquinone oxidoreductase SGDH subunit</fullName>
    </alternativeName>
</protein>
<name>V4B266_LOTGI</name>
<keyword evidence="6" id="KW-0813">Transport</keyword>
<keyword evidence="8 17" id="KW-0812">Transmembrane</keyword>
<dbReference type="HOGENOM" id="CLU_100260_2_0_1"/>
<dbReference type="Proteomes" id="UP000030746">
    <property type="component" value="Unassembled WGS sequence"/>
</dbReference>
<dbReference type="OrthoDB" id="9995605at2759"/>
<dbReference type="GeneID" id="20250333"/>
<evidence type="ECO:0000256" key="4">
    <source>
        <dbReference type="ARBA" id="ARBA00011533"/>
    </source>
</evidence>
<keyword evidence="14 17" id="KW-0472">Membrane</keyword>
<dbReference type="AlphaFoldDB" id="V4B266"/>
<evidence type="ECO:0000256" key="10">
    <source>
        <dbReference type="ARBA" id="ARBA00022946"/>
    </source>
</evidence>
<sequence length="192" mass="22959">MAGMSLLRPVLQRTFRAGFKLNGQNGIFSLPKLQTISVRSMAGKAKIVRHHTQFEWQSFKDDVWFWTMFWLVPVGLIMGYANFVVGQAELSDIPEGYEPKHYEYYKGPIERWFSKYIYDSYEYDYHKKMIEHIDEMEKLALRDREEKVKSLMLKKQDCKSWYYYPGDLQETVRARQGHDEQYAGINTIRMRK</sequence>
<proteinExistence type="inferred from homology"/>
<evidence type="ECO:0000256" key="14">
    <source>
        <dbReference type="ARBA" id="ARBA00023136"/>
    </source>
</evidence>
<evidence type="ECO:0000313" key="19">
    <source>
        <dbReference type="Proteomes" id="UP000030746"/>
    </source>
</evidence>
<dbReference type="PANTHER" id="PTHR13178">
    <property type="entry name" value="NADH-UBIQUINONE OXIDOREDUCTASE SGDH SUBUNIT"/>
    <property type="match status" value="1"/>
</dbReference>
<evidence type="ECO:0000256" key="7">
    <source>
        <dbReference type="ARBA" id="ARBA00022660"/>
    </source>
</evidence>
<accession>V4B266</accession>
<keyword evidence="9" id="KW-0999">Mitochondrion inner membrane</keyword>